<sequence length="199" mass="21426">MKPSMGRVLTGLARSAVETSFASKPPEAGDLIGHVTPESMAEALARPAATFVTLEGDSKLRGCIGTLIPLRPLGVDVVRNARLATRDPRMPPVEPSEVPGLQVTVSVLSPASALAVDSFAALIGRLIPGTDGLTLHGARRRRATFLPTVWRSLPEPERFVAALLRKGGWPRDLWSTDLRSAPWPPDLMAERYTTELFTA</sequence>
<dbReference type="PANTHER" id="PTHR13016">
    <property type="entry name" value="AMMECR1 HOMOLOG"/>
    <property type="match status" value="1"/>
</dbReference>
<evidence type="ECO:0000313" key="3">
    <source>
        <dbReference type="Proteomes" id="UP000308760"/>
    </source>
</evidence>
<name>A0A4S8Q9H6_9ACTN</name>
<dbReference type="SUPFAM" id="SSF143447">
    <property type="entry name" value="AMMECR1-like"/>
    <property type="match status" value="1"/>
</dbReference>
<dbReference type="Proteomes" id="UP000308760">
    <property type="component" value="Unassembled WGS sequence"/>
</dbReference>
<reference evidence="2 3" key="2">
    <citation type="submission" date="2019-05" db="EMBL/GenBank/DDBJ databases">
        <title>Glycomyces buryatensis sp. nov.</title>
        <authorList>
            <person name="Nikitina E."/>
        </authorList>
    </citation>
    <scope>NUCLEOTIDE SEQUENCE [LARGE SCALE GENOMIC DNA]</scope>
    <source>
        <strain evidence="2 3">18</strain>
    </source>
</reference>
<dbReference type="NCBIfam" id="TIGR04335">
    <property type="entry name" value="AmmeMemoSam_A"/>
    <property type="match status" value="1"/>
</dbReference>
<dbReference type="Gene3D" id="3.30.700.20">
    <property type="entry name" value="Hypothetical protein ph0010, domain 1"/>
    <property type="match status" value="1"/>
</dbReference>
<dbReference type="InterPro" id="IPR023473">
    <property type="entry name" value="AMMECR1"/>
</dbReference>
<dbReference type="Pfam" id="PF01871">
    <property type="entry name" value="AMMECR1"/>
    <property type="match status" value="1"/>
</dbReference>
<dbReference type="PROSITE" id="PS51112">
    <property type="entry name" value="AMMECR1"/>
    <property type="match status" value="1"/>
</dbReference>
<dbReference type="AlphaFoldDB" id="A0A4S8Q9H6"/>
<dbReference type="Gene3D" id="3.30.1490.150">
    <property type="entry name" value="Hypothetical protein ph0010, domain 2"/>
    <property type="match status" value="1"/>
</dbReference>
<keyword evidence="3" id="KW-1185">Reference proteome</keyword>
<dbReference type="EMBL" id="STGY01000053">
    <property type="protein sequence ID" value="THV41087.1"/>
    <property type="molecule type" value="Genomic_DNA"/>
</dbReference>
<protein>
    <submittedName>
        <fullName evidence="2">AmmeMemoRadiSam system protein A</fullName>
    </submittedName>
</protein>
<reference evidence="3" key="1">
    <citation type="submission" date="2019-04" db="EMBL/GenBank/DDBJ databases">
        <title>Nocardioides xinjiangensis sp. nov.</title>
        <authorList>
            <person name="Liu S."/>
        </authorList>
    </citation>
    <scope>NUCLEOTIDE SEQUENCE [LARGE SCALE GENOMIC DNA]</scope>
    <source>
        <strain evidence="3">18</strain>
    </source>
</reference>
<dbReference type="InterPro" id="IPR027485">
    <property type="entry name" value="AMMECR1_N"/>
</dbReference>
<gene>
    <name evidence="2" type="primary">amrA</name>
    <name evidence="2" type="ORF">FAB82_13365</name>
</gene>
<evidence type="ECO:0000313" key="2">
    <source>
        <dbReference type="EMBL" id="THV41087.1"/>
    </source>
</evidence>
<feature type="domain" description="AMMECR1" evidence="1">
    <location>
        <begin position="4"/>
        <end position="199"/>
    </location>
</feature>
<organism evidence="2 3">
    <name type="scientific">Glycomyces buryatensis</name>
    <dbReference type="NCBI Taxonomy" id="2570927"/>
    <lineage>
        <taxon>Bacteria</taxon>
        <taxon>Bacillati</taxon>
        <taxon>Actinomycetota</taxon>
        <taxon>Actinomycetes</taxon>
        <taxon>Glycomycetales</taxon>
        <taxon>Glycomycetaceae</taxon>
        <taxon>Glycomyces</taxon>
    </lineage>
</organism>
<comment type="caution">
    <text evidence="2">The sequence shown here is derived from an EMBL/GenBank/DDBJ whole genome shotgun (WGS) entry which is preliminary data.</text>
</comment>
<dbReference type="InterPro" id="IPR036071">
    <property type="entry name" value="AMMECR1_dom_sf"/>
</dbReference>
<dbReference type="InterPro" id="IPR027623">
    <property type="entry name" value="AmmeMemoSam_A"/>
</dbReference>
<dbReference type="OrthoDB" id="9785549at2"/>
<dbReference type="PANTHER" id="PTHR13016:SF0">
    <property type="entry name" value="AMME SYNDROME CANDIDATE GENE 1 PROTEIN"/>
    <property type="match status" value="1"/>
</dbReference>
<accession>A0A4S8Q9H6</accession>
<dbReference type="RefSeq" id="WP_136535035.1">
    <property type="nucleotide sequence ID" value="NZ_STGY01000053.1"/>
</dbReference>
<dbReference type="InterPro" id="IPR002733">
    <property type="entry name" value="AMMECR1_domain"/>
</dbReference>
<proteinExistence type="predicted"/>
<evidence type="ECO:0000259" key="1">
    <source>
        <dbReference type="PROSITE" id="PS51112"/>
    </source>
</evidence>